<sequence>MTEQSRENSSELSLHSRLDRQLPHTHTQTHTSRSKPAATVMMSPVLLFMVNMLEEGLWGFWEAILYRSIPLAVFGSSLSTAVTVITKDPAGKHTGLGDGQLARDGVDDEDAGGGLVGPGARHTVPQHPVLIPGESVQGPHSDWKTCMSSGNCPREFSGTLIGGMTQSLFTRLRVPSPLTTTLRHGNKISGTR</sequence>
<dbReference type="AlphaFoldDB" id="A0A5J5DB35"/>
<gene>
    <name evidence="2" type="ORF">FQN60_013260</name>
</gene>
<feature type="compositionally biased region" description="Basic and acidic residues" evidence="1">
    <location>
        <begin position="1"/>
        <end position="22"/>
    </location>
</feature>
<comment type="caution">
    <text evidence="2">The sequence shown here is derived from an EMBL/GenBank/DDBJ whole genome shotgun (WGS) entry which is preliminary data.</text>
</comment>
<evidence type="ECO:0000313" key="3">
    <source>
        <dbReference type="Proteomes" id="UP000327493"/>
    </source>
</evidence>
<protein>
    <submittedName>
        <fullName evidence="2">Uncharacterized protein</fullName>
    </submittedName>
</protein>
<reference evidence="2 3" key="1">
    <citation type="submission" date="2019-08" db="EMBL/GenBank/DDBJ databases">
        <title>A chromosome-level genome assembly, high-density linkage maps, and genome scans reveal the genomic architecture of hybrid incompatibilities underlying speciation via character displacement in darters (Percidae: Etheostominae).</title>
        <authorList>
            <person name="Moran R.L."/>
            <person name="Catchen J.M."/>
            <person name="Fuller R.C."/>
        </authorList>
    </citation>
    <scope>NUCLEOTIDE SEQUENCE [LARGE SCALE GENOMIC DNA]</scope>
    <source>
        <strain evidence="2">EspeVRDwgs_2016</strain>
        <tissue evidence="2">Muscle</tissue>
    </source>
</reference>
<dbReference type="EMBL" id="VOFY01000009">
    <property type="protein sequence ID" value="KAA8589895.1"/>
    <property type="molecule type" value="Genomic_DNA"/>
</dbReference>
<evidence type="ECO:0000256" key="1">
    <source>
        <dbReference type="SAM" id="MobiDB-lite"/>
    </source>
</evidence>
<dbReference type="Proteomes" id="UP000327493">
    <property type="component" value="Chromosome 9"/>
</dbReference>
<organism evidence="2 3">
    <name type="scientific">Etheostoma spectabile</name>
    <name type="common">orangethroat darter</name>
    <dbReference type="NCBI Taxonomy" id="54343"/>
    <lineage>
        <taxon>Eukaryota</taxon>
        <taxon>Metazoa</taxon>
        <taxon>Chordata</taxon>
        <taxon>Craniata</taxon>
        <taxon>Vertebrata</taxon>
        <taxon>Euteleostomi</taxon>
        <taxon>Actinopterygii</taxon>
        <taxon>Neopterygii</taxon>
        <taxon>Teleostei</taxon>
        <taxon>Neoteleostei</taxon>
        <taxon>Acanthomorphata</taxon>
        <taxon>Eupercaria</taxon>
        <taxon>Perciformes</taxon>
        <taxon>Percoidei</taxon>
        <taxon>Percidae</taxon>
        <taxon>Etheostomatinae</taxon>
        <taxon>Etheostoma</taxon>
    </lineage>
</organism>
<name>A0A5J5DB35_9PERO</name>
<evidence type="ECO:0000313" key="2">
    <source>
        <dbReference type="EMBL" id="KAA8589895.1"/>
    </source>
</evidence>
<accession>A0A5J5DB35</accession>
<proteinExistence type="predicted"/>
<feature type="region of interest" description="Disordered" evidence="1">
    <location>
        <begin position="1"/>
        <end position="36"/>
    </location>
</feature>
<keyword evidence="3" id="KW-1185">Reference proteome</keyword>